<reference evidence="2 3" key="1">
    <citation type="submission" date="2023-07" db="EMBL/GenBank/DDBJ databases">
        <title>Genomic Encyclopedia of Type Strains, Phase IV (KMG-IV): sequencing the most valuable type-strain genomes for metagenomic binning, comparative biology and taxonomic classification.</title>
        <authorList>
            <person name="Goeker M."/>
        </authorList>
    </citation>
    <scope>NUCLEOTIDE SEQUENCE [LARGE SCALE GENOMIC DNA]</scope>
    <source>
        <strain evidence="2 3">DSM 1400</strain>
    </source>
</reference>
<dbReference type="SMART" id="SM01058">
    <property type="entry name" value="CarD_TRCF"/>
    <property type="match status" value="1"/>
</dbReference>
<evidence type="ECO:0000259" key="1">
    <source>
        <dbReference type="SMART" id="SM01058"/>
    </source>
</evidence>
<dbReference type="InterPro" id="IPR003711">
    <property type="entry name" value="CarD-like/TRCF_RID"/>
</dbReference>
<dbReference type="InterPro" id="IPR052531">
    <property type="entry name" value="CarD-like_regulator"/>
</dbReference>
<evidence type="ECO:0000313" key="3">
    <source>
        <dbReference type="Proteomes" id="UP001224418"/>
    </source>
</evidence>
<dbReference type="PANTHER" id="PTHR38447">
    <property type="entry name" value="TRANSCRIPTION FACTOR YDEB-RELATED"/>
    <property type="match status" value="1"/>
</dbReference>
<dbReference type="RefSeq" id="WP_307356036.1">
    <property type="nucleotide sequence ID" value="NZ_BAAACJ010000014.1"/>
</dbReference>
<keyword evidence="3" id="KW-1185">Reference proteome</keyword>
<dbReference type="InterPro" id="IPR048792">
    <property type="entry name" value="CarD_C"/>
</dbReference>
<protein>
    <submittedName>
        <fullName evidence="2">CarD family transcriptional regulator</fullName>
    </submittedName>
</protein>
<dbReference type="EMBL" id="JAUSWN010000015">
    <property type="protein sequence ID" value="MDQ0480168.1"/>
    <property type="molecule type" value="Genomic_DNA"/>
</dbReference>
<dbReference type="Gene3D" id="1.20.58.1290">
    <property type="entry name" value="CarD-like, C-terminal domain"/>
    <property type="match status" value="1"/>
</dbReference>
<organism evidence="2 3">
    <name type="scientific">Hathewaya limosa</name>
    <name type="common">Clostridium limosum</name>
    <dbReference type="NCBI Taxonomy" id="1536"/>
    <lineage>
        <taxon>Bacteria</taxon>
        <taxon>Bacillati</taxon>
        <taxon>Bacillota</taxon>
        <taxon>Clostridia</taxon>
        <taxon>Eubacteriales</taxon>
        <taxon>Clostridiaceae</taxon>
        <taxon>Hathewaya</taxon>
    </lineage>
</organism>
<dbReference type="InterPro" id="IPR042215">
    <property type="entry name" value="CarD-like_C"/>
</dbReference>
<accession>A0ABU0JSU0</accession>
<feature type="domain" description="CarD-like/TRCF RNAP-interacting" evidence="1">
    <location>
        <begin position="1"/>
        <end position="113"/>
    </location>
</feature>
<name>A0ABU0JSU0_HATLI</name>
<dbReference type="Proteomes" id="UP001224418">
    <property type="component" value="Unassembled WGS sequence"/>
</dbReference>
<dbReference type="InterPro" id="IPR036101">
    <property type="entry name" value="CarD-like/TRCF_RID_sf"/>
</dbReference>
<proteinExistence type="predicted"/>
<sequence length="160" mass="18531">MFNIGDKIVYPMQGIGIIEDIEEKTFSGKTQTYYIIKMLTNNMKIMLPSIRAEDLNVRPISDESTLENVLIALNNKQWDSEEMPPSKQRYKINMDKIKSGSFEKNAEVVYDLTFINKKKPLNSNEKQMLKNTRKLLINEITLIKQISEDEAVSLLKENIN</sequence>
<gene>
    <name evidence="2" type="ORF">QOZ93_001916</name>
</gene>
<dbReference type="SUPFAM" id="SSF141259">
    <property type="entry name" value="CarD-like"/>
    <property type="match status" value="1"/>
</dbReference>
<dbReference type="PANTHER" id="PTHR38447:SF1">
    <property type="entry name" value="RNA POLYMERASE-BINDING TRANSCRIPTION FACTOR CARD"/>
    <property type="match status" value="1"/>
</dbReference>
<dbReference type="Pfam" id="PF21095">
    <property type="entry name" value="CarD_C"/>
    <property type="match status" value="1"/>
</dbReference>
<evidence type="ECO:0000313" key="2">
    <source>
        <dbReference type="EMBL" id="MDQ0480168.1"/>
    </source>
</evidence>
<dbReference type="Gene3D" id="2.40.10.170">
    <property type="match status" value="1"/>
</dbReference>
<comment type="caution">
    <text evidence="2">The sequence shown here is derived from an EMBL/GenBank/DDBJ whole genome shotgun (WGS) entry which is preliminary data.</text>
</comment>
<dbReference type="Pfam" id="PF02559">
    <property type="entry name" value="CarD_TRCF_RID"/>
    <property type="match status" value="1"/>
</dbReference>